<proteinExistence type="predicted"/>
<dbReference type="AlphaFoldDB" id="A0A373FG22"/>
<evidence type="ECO:0000313" key="4">
    <source>
        <dbReference type="Proteomes" id="UP000261948"/>
    </source>
</evidence>
<sequence>MKFNVGGMDRILRIVIGLVLIAFAATGTVGWWGWLGVIPLLTGVVRFCPLYSLVGMNTCPMKARK</sequence>
<organism evidence="3 4">
    <name type="scientific">Comamonas testosteroni</name>
    <name type="common">Pseudomonas testosteroni</name>
    <dbReference type="NCBI Taxonomy" id="285"/>
    <lineage>
        <taxon>Bacteria</taxon>
        <taxon>Pseudomonadati</taxon>
        <taxon>Pseudomonadota</taxon>
        <taxon>Betaproteobacteria</taxon>
        <taxon>Burkholderiales</taxon>
        <taxon>Comamonadaceae</taxon>
        <taxon>Comamonas</taxon>
    </lineage>
</organism>
<feature type="domain" description="Inner membrane protein YgaP-like transmembrane" evidence="2">
    <location>
        <begin position="1"/>
        <end position="62"/>
    </location>
</feature>
<keyword evidence="1" id="KW-1133">Transmembrane helix</keyword>
<comment type="caution">
    <text evidence="3">The sequence shown here is derived from an EMBL/GenBank/DDBJ whole genome shotgun (WGS) entry which is preliminary data.</text>
</comment>
<protein>
    <submittedName>
        <fullName evidence="3">DUF2892 domain-containing protein</fullName>
    </submittedName>
</protein>
<dbReference type="Proteomes" id="UP000261948">
    <property type="component" value="Unassembled WGS sequence"/>
</dbReference>
<evidence type="ECO:0000313" key="3">
    <source>
        <dbReference type="EMBL" id="RGE42442.1"/>
    </source>
</evidence>
<keyword evidence="1" id="KW-0472">Membrane</keyword>
<keyword evidence="1" id="KW-0812">Transmembrane</keyword>
<accession>A0A373FG22</accession>
<evidence type="ECO:0000256" key="1">
    <source>
        <dbReference type="SAM" id="Phobius"/>
    </source>
</evidence>
<dbReference type="InterPro" id="IPR021309">
    <property type="entry name" value="YgaP-like_TM"/>
</dbReference>
<name>A0A373FG22_COMTE</name>
<reference evidence="3 4" key="1">
    <citation type="submission" date="2018-08" db="EMBL/GenBank/DDBJ databases">
        <title>Comamonas testosteroni strain SWCO2.</title>
        <authorList>
            <person name="Jiang N."/>
            <person name="Zhang X.Z."/>
        </authorList>
    </citation>
    <scope>NUCLEOTIDE SEQUENCE [LARGE SCALE GENOMIC DNA]</scope>
    <source>
        <strain evidence="3 4">SWCO2</strain>
    </source>
</reference>
<keyword evidence="4" id="KW-1185">Reference proteome</keyword>
<gene>
    <name evidence="3" type="ORF">DZC30_16895</name>
</gene>
<dbReference type="Pfam" id="PF11127">
    <property type="entry name" value="YgaP-like_TM"/>
    <property type="match status" value="1"/>
</dbReference>
<evidence type="ECO:0000259" key="2">
    <source>
        <dbReference type="Pfam" id="PF11127"/>
    </source>
</evidence>
<feature type="transmembrane region" description="Helical" evidence="1">
    <location>
        <begin position="12"/>
        <end position="34"/>
    </location>
</feature>
<feature type="transmembrane region" description="Helical" evidence="1">
    <location>
        <begin position="40"/>
        <end position="59"/>
    </location>
</feature>
<dbReference type="EMBL" id="QURR01000023">
    <property type="protein sequence ID" value="RGE42442.1"/>
    <property type="molecule type" value="Genomic_DNA"/>
</dbReference>